<dbReference type="STRING" id="990371.SAMN05421813_11971"/>
<dbReference type="Pfam" id="PF13505">
    <property type="entry name" value="OMP_b-brl"/>
    <property type="match status" value="1"/>
</dbReference>
<evidence type="ECO:0000259" key="3">
    <source>
        <dbReference type="Pfam" id="PF13505"/>
    </source>
</evidence>
<sequence length="205" mass="21527">MKKLILSIIALSGLTLGSYAQTEKGKYILGGTASYQSSKSDAANANAAENLSIVPNVGYFVSDNFAIGTGVGYTYSKTAEASVTGMNQAVVVSPFGRYYAGLSDQFKFFGQASVPMAFGTVKSVDANGDTGAKVGSSTSVGVDLSPGFAYFPTKKIGIELALRGVSYNSYKVKDGNDNDVIGAGREDFSFGTNFFSPRIGVQFHF</sequence>
<reference evidence="5" key="1">
    <citation type="submission" date="2016-10" db="EMBL/GenBank/DDBJ databases">
        <authorList>
            <person name="Varghese N."/>
            <person name="Submissions S."/>
        </authorList>
    </citation>
    <scope>NUCLEOTIDE SEQUENCE [LARGE SCALE GENOMIC DNA]</scope>
    <source>
        <strain evidence="5">DSM 24536</strain>
    </source>
</reference>
<keyword evidence="1 2" id="KW-0732">Signal</keyword>
<evidence type="ECO:0000313" key="4">
    <source>
        <dbReference type="EMBL" id="SDM68504.1"/>
    </source>
</evidence>
<dbReference type="EMBL" id="FNHH01000019">
    <property type="protein sequence ID" value="SDM68504.1"/>
    <property type="molecule type" value="Genomic_DNA"/>
</dbReference>
<evidence type="ECO:0000256" key="2">
    <source>
        <dbReference type="SAM" id="SignalP"/>
    </source>
</evidence>
<organism evidence="4 5">
    <name type="scientific">Daejeonella rubra</name>
    <dbReference type="NCBI Taxonomy" id="990371"/>
    <lineage>
        <taxon>Bacteria</taxon>
        <taxon>Pseudomonadati</taxon>
        <taxon>Bacteroidota</taxon>
        <taxon>Sphingobacteriia</taxon>
        <taxon>Sphingobacteriales</taxon>
        <taxon>Sphingobacteriaceae</taxon>
        <taxon>Daejeonella</taxon>
    </lineage>
</organism>
<evidence type="ECO:0000313" key="5">
    <source>
        <dbReference type="Proteomes" id="UP000199226"/>
    </source>
</evidence>
<dbReference type="SUPFAM" id="SSF56925">
    <property type="entry name" value="OMPA-like"/>
    <property type="match status" value="1"/>
</dbReference>
<name>A0A1G9V8K4_9SPHI</name>
<accession>A0A1G9V8K4</accession>
<dbReference type="AlphaFoldDB" id="A0A1G9V8K4"/>
<dbReference type="RefSeq" id="WP_090705537.1">
    <property type="nucleotide sequence ID" value="NZ_FNHH01000019.1"/>
</dbReference>
<protein>
    <submittedName>
        <fullName evidence="4">Outer membrane protein</fullName>
    </submittedName>
</protein>
<dbReference type="OrthoDB" id="945117at2"/>
<keyword evidence="5" id="KW-1185">Reference proteome</keyword>
<dbReference type="Proteomes" id="UP000199226">
    <property type="component" value="Unassembled WGS sequence"/>
</dbReference>
<gene>
    <name evidence="4" type="ORF">SAMN05421813_11971</name>
</gene>
<feature type="domain" description="Outer membrane protein beta-barrel" evidence="3">
    <location>
        <begin position="7"/>
        <end position="179"/>
    </location>
</feature>
<dbReference type="InterPro" id="IPR027385">
    <property type="entry name" value="Beta-barrel_OMP"/>
</dbReference>
<dbReference type="InterPro" id="IPR011250">
    <property type="entry name" value="OMP/PagP_B-barrel"/>
</dbReference>
<feature type="signal peptide" evidence="2">
    <location>
        <begin position="1"/>
        <end position="20"/>
    </location>
</feature>
<feature type="chain" id="PRO_5011461468" evidence="2">
    <location>
        <begin position="21"/>
        <end position="205"/>
    </location>
</feature>
<proteinExistence type="predicted"/>
<dbReference type="Gene3D" id="2.40.160.20">
    <property type="match status" value="1"/>
</dbReference>
<evidence type="ECO:0000256" key="1">
    <source>
        <dbReference type="ARBA" id="ARBA00022729"/>
    </source>
</evidence>